<name>A0AAW1MPH2_SAPOF</name>
<evidence type="ECO:0000256" key="1">
    <source>
        <dbReference type="RuleBase" id="RU362006"/>
    </source>
</evidence>
<evidence type="ECO:0000313" key="2">
    <source>
        <dbReference type="EMBL" id="KAK9750800.1"/>
    </source>
</evidence>
<accession>A0AAW1MPH2</accession>
<dbReference type="EMBL" id="JBDFQZ010000002">
    <property type="protein sequence ID" value="KAK9750800.1"/>
    <property type="molecule type" value="Genomic_DNA"/>
</dbReference>
<gene>
    <name evidence="2" type="ORF">RND81_02G222800</name>
</gene>
<comment type="caution">
    <text evidence="2">The sequence shown here is derived from an EMBL/GenBank/DDBJ whole genome shotgun (WGS) entry which is preliminary data.</text>
</comment>
<keyword evidence="3" id="KW-1185">Reference proteome</keyword>
<dbReference type="PANTHER" id="PTHR12300">
    <property type="entry name" value="HVA22-LIKE PROTEINS"/>
    <property type="match status" value="1"/>
</dbReference>
<sequence length="188" mass="22211">MGSNNGENFLTVIAKNFDVLAGPLVALVYPLYASIKAIESGSITDDEQWLTYWVLYSLITIFELSFAKVLEWFPIWSYAKLFFTCWLVLPQFNGANHVYKNFIRPFYMNPQNFTTTTSPMWYIPNKNPFRKQDYVLSAAERYIEQHGSEAFERLLRKAEREAKARKKPSYNLYEEKDLKLSKYRPTYY</sequence>
<comment type="similarity">
    <text evidence="1">Belongs to the DP1 family.</text>
</comment>
<dbReference type="GO" id="GO:0016020">
    <property type="term" value="C:membrane"/>
    <property type="evidence" value="ECO:0007669"/>
    <property type="project" value="UniProtKB-SubCell"/>
</dbReference>
<proteinExistence type="inferred from homology"/>
<dbReference type="AlphaFoldDB" id="A0AAW1MPH2"/>
<organism evidence="2 3">
    <name type="scientific">Saponaria officinalis</name>
    <name type="common">Common soapwort</name>
    <name type="synonym">Lychnis saponaria</name>
    <dbReference type="NCBI Taxonomy" id="3572"/>
    <lineage>
        <taxon>Eukaryota</taxon>
        <taxon>Viridiplantae</taxon>
        <taxon>Streptophyta</taxon>
        <taxon>Embryophyta</taxon>
        <taxon>Tracheophyta</taxon>
        <taxon>Spermatophyta</taxon>
        <taxon>Magnoliopsida</taxon>
        <taxon>eudicotyledons</taxon>
        <taxon>Gunneridae</taxon>
        <taxon>Pentapetalae</taxon>
        <taxon>Caryophyllales</taxon>
        <taxon>Caryophyllaceae</taxon>
        <taxon>Caryophylleae</taxon>
        <taxon>Saponaria</taxon>
    </lineage>
</organism>
<protein>
    <recommendedName>
        <fullName evidence="1">HVA22-like protein</fullName>
    </recommendedName>
</protein>
<dbReference type="Pfam" id="PF03134">
    <property type="entry name" value="TB2_DP1_HVA22"/>
    <property type="match status" value="1"/>
</dbReference>
<comment type="subcellular location">
    <subcellularLocation>
        <location evidence="1">Membrane</location>
        <topology evidence="1">Multi-pass membrane protein</topology>
    </subcellularLocation>
</comment>
<evidence type="ECO:0000313" key="3">
    <source>
        <dbReference type="Proteomes" id="UP001443914"/>
    </source>
</evidence>
<dbReference type="PANTHER" id="PTHR12300:SF157">
    <property type="entry name" value="HVA22-LIKE PROTEIN C"/>
    <property type="match status" value="1"/>
</dbReference>
<reference evidence="2" key="1">
    <citation type="submission" date="2024-03" db="EMBL/GenBank/DDBJ databases">
        <title>WGS assembly of Saponaria officinalis var. Norfolk2.</title>
        <authorList>
            <person name="Jenkins J."/>
            <person name="Shu S."/>
            <person name="Grimwood J."/>
            <person name="Barry K."/>
            <person name="Goodstein D."/>
            <person name="Schmutz J."/>
            <person name="Leebens-Mack J."/>
            <person name="Osbourn A."/>
        </authorList>
    </citation>
    <scope>NUCLEOTIDE SEQUENCE [LARGE SCALE GENOMIC DNA]</scope>
    <source>
        <strain evidence="2">JIC</strain>
    </source>
</reference>
<dbReference type="InterPro" id="IPR004345">
    <property type="entry name" value="TB2_DP1_HVA22"/>
</dbReference>
<dbReference type="Proteomes" id="UP001443914">
    <property type="component" value="Unassembled WGS sequence"/>
</dbReference>